<dbReference type="CDD" id="cd00060">
    <property type="entry name" value="FHA"/>
    <property type="match status" value="1"/>
</dbReference>
<dbReference type="RefSeq" id="WP_066304802.1">
    <property type="nucleotide sequence ID" value="NZ_KQ959486.1"/>
</dbReference>
<gene>
    <name evidence="3" type="ORF">HMPREF3192_00400</name>
</gene>
<dbReference type="PATRIC" id="fig|1393034.3.peg.386"/>
<evidence type="ECO:0000256" key="1">
    <source>
        <dbReference type="ARBA" id="ARBA00022553"/>
    </source>
</evidence>
<dbReference type="InterPro" id="IPR000253">
    <property type="entry name" value="FHA_dom"/>
</dbReference>
<dbReference type="SUPFAM" id="SSF49879">
    <property type="entry name" value="SMAD/FHA domain"/>
    <property type="match status" value="1"/>
</dbReference>
<protein>
    <submittedName>
        <fullName evidence="3">FHA domain protein</fullName>
    </submittedName>
</protein>
<evidence type="ECO:0000313" key="3">
    <source>
        <dbReference type="EMBL" id="KXB35316.1"/>
    </source>
</evidence>
<name>A0A133XWI9_9ACTN</name>
<feature type="domain" description="FHA" evidence="2">
    <location>
        <begin position="64"/>
        <end position="113"/>
    </location>
</feature>
<evidence type="ECO:0000313" key="4">
    <source>
        <dbReference type="Proteomes" id="UP000070675"/>
    </source>
</evidence>
<dbReference type="EMBL" id="LSCR01000005">
    <property type="protein sequence ID" value="KXB35316.1"/>
    <property type="molecule type" value="Genomic_DNA"/>
</dbReference>
<accession>A0A133XWI9</accession>
<dbReference type="PANTHER" id="PTHR23308">
    <property type="entry name" value="NUCLEAR INHIBITOR OF PROTEIN PHOSPHATASE-1"/>
    <property type="match status" value="1"/>
</dbReference>
<keyword evidence="1" id="KW-0597">Phosphoprotein</keyword>
<reference evidence="4" key="1">
    <citation type="submission" date="2016-01" db="EMBL/GenBank/DDBJ databases">
        <authorList>
            <person name="Mitreva M."/>
            <person name="Pepin K.H."/>
            <person name="Mihindukulasuriya K.A."/>
            <person name="Fulton R."/>
            <person name="Fronick C."/>
            <person name="O'Laughlin M."/>
            <person name="Miner T."/>
            <person name="Herter B."/>
            <person name="Rosa B.A."/>
            <person name="Cordes M."/>
            <person name="Tomlinson C."/>
            <person name="Wollam A."/>
            <person name="Palsikar V.B."/>
            <person name="Mardis E.R."/>
            <person name="Wilson R.K."/>
        </authorList>
    </citation>
    <scope>NUCLEOTIDE SEQUENCE [LARGE SCALE GENOMIC DNA]</scope>
    <source>
        <strain evidence="4">DNF00019</strain>
    </source>
</reference>
<dbReference type="InterPro" id="IPR008984">
    <property type="entry name" value="SMAD_FHA_dom_sf"/>
</dbReference>
<comment type="caution">
    <text evidence="3">The sequence shown here is derived from an EMBL/GenBank/DDBJ whole genome shotgun (WGS) entry which is preliminary data.</text>
</comment>
<sequence length="137" mass="14857">MIDLVLFAGRILLVVLLYLFLASVAHAGIGLVRGQRRDAAIWCIDVEKGPKQLRGLHVDVLGPVVVGRSQSSDITIAEPYVSSTHARFTIQGPALVIEDLNSTNGSYVNGHAITQPVTLRDGDEVQIGDTIMRVSRR</sequence>
<dbReference type="Gene3D" id="2.60.200.20">
    <property type="match status" value="1"/>
</dbReference>
<dbReference type="STRING" id="1393034.HMPREF3192_00400"/>
<dbReference type="PROSITE" id="PS50006">
    <property type="entry name" value="FHA_DOMAIN"/>
    <property type="match status" value="1"/>
</dbReference>
<keyword evidence="4" id="KW-1185">Reference proteome</keyword>
<dbReference type="InterPro" id="IPR050923">
    <property type="entry name" value="Cell_Proc_Reg/RNA_Proc"/>
</dbReference>
<dbReference type="OrthoDB" id="151099at2"/>
<dbReference type="AlphaFoldDB" id="A0A133XWI9"/>
<evidence type="ECO:0000259" key="2">
    <source>
        <dbReference type="PROSITE" id="PS50006"/>
    </source>
</evidence>
<dbReference type="SMART" id="SM00240">
    <property type="entry name" value="FHA"/>
    <property type="match status" value="1"/>
</dbReference>
<organism evidence="3 4">
    <name type="scientific">Atopobium deltae</name>
    <dbReference type="NCBI Taxonomy" id="1393034"/>
    <lineage>
        <taxon>Bacteria</taxon>
        <taxon>Bacillati</taxon>
        <taxon>Actinomycetota</taxon>
        <taxon>Coriobacteriia</taxon>
        <taxon>Coriobacteriales</taxon>
        <taxon>Atopobiaceae</taxon>
        <taxon>Atopobium</taxon>
    </lineage>
</organism>
<dbReference type="Proteomes" id="UP000070675">
    <property type="component" value="Unassembled WGS sequence"/>
</dbReference>
<proteinExistence type="predicted"/>
<dbReference type="Pfam" id="PF00498">
    <property type="entry name" value="FHA"/>
    <property type="match status" value="1"/>
</dbReference>